<evidence type="ECO:0000259" key="5">
    <source>
        <dbReference type="PROSITE" id="PS50214"/>
    </source>
</evidence>
<dbReference type="GO" id="GO:0007229">
    <property type="term" value="P:integrin-mediated signaling pathway"/>
    <property type="evidence" value="ECO:0007669"/>
    <property type="project" value="UniProtKB-KW"/>
</dbReference>
<evidence type="ECO:0000313" key="7">
    <source>
        <dbReference type="Proteomes" id="UP000054408"/>
    </source>
</evidence>
<sequence length="612" mass="59989">MCTGVSSACPADSFAPAGTSCDNPTTACTVDTCDGTGVCTDGCTCGNGIVEPGEECDGGECCAADCTFAAAGTTCGAAPSGPCDVADTCSGTSATCTDAVADSTVVCRAAASECDVAETCDGVTASCPVDGFAAAGTTCGAAPSGPCDVADTCAGTSATCVANVADSSVVCRAAASECDVAETCDGVTASCPVDGFAAAGTPCGAAPSGSCDMPDTCAGTSATCVDNVADTSFVCRAAASTCDVAETCDGVSGACPADGFAPDNTACDLDADSCTADTCQAGVCTAGVSTCDPPTPPPPPAGPCGNGIVDFGEECDPGKTLPNGDPHPDNACCNPDCTFAPIGTTCDDGFAHTSEDQCQQLFILTTSTFSLPSHEFAKPVVCTGLRQFGAQCGDGAVNVGEECDDGNLYEYDCCSASCTQHYLQPCSHNTRSTCEKTICAKYEFQSRQGCIPNDPMLYPDEPASAWDVATTSPLCPGASSAINSASSEDNTSFFSSSAGKGTAASLSVLVVVVAVVAVVIFARSRSSGSSDDAAPPALPVVPDAVATADPAVVIDANPAFNLADSSVAAVPAAEPAAVAAAVESGAIMTSNPLFGVVLSSGSSGSSDDVPQL</sequence>
<feature type="domain" description="Disintegrin" evidence="5">
    <location>
        <begin position="157"/>
        <end position="263"/>
    </location>
</feature>
<evidence type="ECO:0000256" key="4">
    <source>
        <dbReference type="SAM" id="Phobius"/>
    </source>
</evidence>
<dbReference type="SMART" id="SM00050">
    <property type="entry name" value="DISIN"/>
    <property type="match status" value="1"/>
</dbReference>
<dbReference type="NCBIfam" id="TIGR02232">
    <property type="entry name" value="myxo_disulf_rpt"/>
    <property type="match status" value="1"/>
</dbReference>
<dbReference type="PANTHER" id="PTHR11905:SF159">
    <property type="entry name" value="ADAM METALLOPROTEASE"/>
    <property type="match status" value="1"/>
</dbReference>
<dbReference type="GeneID" id="25563066"/>
<name>A0A0L0D4M0_THETB</name>
<accession>A0A0L0D4M0</accession>
<proteinExistence type="predicted"/>
<keyword evidence="4" id="KW-1133">Transmembrane helix</keyword>
<dbReference type="Gene3D" id="4.10.70.10">
    <property type="entry name" value="Disintegrin domain"/>
    <property type="match status" value="5"/>
</dbReference>
<protein>
    <submittedName>
        <fullName evidence="6">Disintegrin</fullName>
    </submittedName>
</protein>
<dbReference type="Proteomes" id="UP000054408">
    <property type="component" value="Unassembled WGS sequence"/>
</dbReference>
<dbReference type="AlphaFoldDB" id="A0A0L0D4M0"/>
<feature type="transmembrane region" description="Helical" evidence="4">
    <location>
        <begin position="503"/>
        <end position="522"/>
    </location>
</feature>
<dbReference type="SUPFAM" id="SSF57552">
    <property type="entry name" value="Blood coagulation inhibitor (disintegrin)"/>
    <property type="match status" value="4"/>
</dbReference>
<evidence type="ECO:0000313" key="6">
    <source>
        <dbReference type="EMBL" id="KNC47041.1"/>
    </source>
</evidence>
<dbReference type="PROSITE" id="PS50214">
    <property type="entry name" value="DISINTEGRIN_2"/>
    <property type="match status" value="2"/>
</dbReference>
<dbReference type="InterPro" id="IPR036436">
    <property type="entry name" value="Disintegrin_dom_sf"/>
</dbReference>
<reference evidence="6 7" key="1">
    <citation type="submission" date="2010-05" db="EMBL/GenBank/DDBJ databases">
        <title>The Genome Sequence of Thecamonas trahens ATCC 50062.</title>
        <authorList>
            <consortium name="The Broad Institute Genome Sequencing Platform"/>
            <person name="Russ C."/>
            <person name="Cuomo C."/>
            <person name="Shea T."/>
            <person name="Young S.K."/>
            <person name="Zeng Q."/>
            <person name="Koehrsen M."/>
            <person name="Haas B."/>
            <person name="Borodovsky M."/>
            <person name="Guigo R."/>
            <person name="Alvarado L."/>
            <person name="Berlin A."/>
            <person name="Bochicchio J."/>
            <person name="Borenstein D."/>
            <person name="Chapman S."/>
            <person name="Chen Z."/>
            <person name="Freedman E."/>
            <person name="Gellesch M."/>
            <person name="Goldberg J."/>
            <person name="Griggs A."/>
            <person name="Gujja S."/>
            <person name="Heilman E."/>
            <person name="Heiman D."/>
            <person name="Hepburn T."/>
            <person name="Howarth C."/>
            <person name="Jen D."/>
            <person name="Larson L."/>
            <person name="Mehta T."/>
            <person name="Park D."/>
            <person name="Pearson M."/>
            <person name="Roberts A."/>
            <person name="Saif S."/>
            <person name="Shenoy N."/>
            <person name="Sisk P."/>
            <person name="Stolte C."/>
            <person name="Sykes S."/>
            <person name="Thomson T."/>
            <person name="Walk T."/>
            <person name="White J."/>
            <person name="Yandava C."/>
            <person name="Burger G."/>
            <person name="Gray M.W."/>
            <person name="Holland P.W.H."/>
            <person name="King N."/>
            <person name="Lang F.B.F."/>
            <person name="Roger A.J."/>
            <person name="Ruiz-Trillo I."/>
            <person name="Lander E."/>
            <person name="Nusbaum C."/>
        </authorList>
    </citation>
    <scope>NUCLEOTIDE SEQUENCE [LARGE SCALE GENOMIC DNA]</scope>
    <source>
        <strain evidence="6 7">ATCC 50062</strain>
    </source>
</reference>
<keyword evidence="3" id="KW-1015">Disulfide bond</keyword>
<keyword evidence="4" id="KW-0472">Membrane</keyword>
<keyword evidence="7" id="KW-1185">Reference proteome</keyword>
<evidence type="ECO:0000256" key="1">
    <source>
        <dbReference type="ARBA" id="ARBA00022729"/>
    </source>
</evidence>
<dbReference type="InterPro" id="IPR011936">
    <property type="entry name" value="Myxo_disulph_rpt"/>
</dbReference>
<dbReference type="OMA" id="GACDIQD"/>
<evidence type="ECO:0000256" key="2">
    <source>
        <dbReference type="ARBA" id="ARBA00022737"/>
    </source>
</evidence>
<dbReference type="RefSeq" id="XP_013759821.1">
    <property type="nucleotide sequence ID" value="XM_013904367.1"/>
</dbReference>
<dbReference type="OrthoDB" id="5951731at2759"/>
<keyword evidence="4" id="KW-0812">Transmembrane</keyword>
<gene>
    <name evidence="6" type="ORF">AMSG_03465</name>
</gene>
<dbReference type="InterPro" id="IPR001762">
    <property type="entry name" value="Disintegrin_dom"/>
</dbReference>
<keyword evidence="1" id="KW-0732">Signal</keyword>
<dbReference type="eggNOG" id="ENOG502SRQ7">
    <property type="taxonomic scope" value="Eukaryota"/>
</dbReference>
<feature type="domain" description="Disintegrin" evidence="5">
    <location>
        <begin position="42"/>
        <end position="135"/>
    </location>
</feature>
<dbReference type="PANTHER" id="PTHR11905">
    <property type="entry name" value="ADAM A DISINTEGRIN AND METALLOPROTEASE DOMAIN"/>
    <property type="match status" value="1"/>
</dbReference>
<keyword evidence="2" id="KW-0677">Repeat</keyword>
<keyword evidence="6" id="KW-0401">Integrin</keyword>
<evidence type="ECO:0000256" key="3">
    <source>
        <dbReference type="ARBA" id="ARBA00023157"/>
    </source>
</evidence>
<dbReference type="STRING" id="461836.A0A0L0D4M0"/>
<organism evidence="6 7">
    <name type="scientific">Thecamonas trahens ATCC 50062</name>
    <dbReference type="NCBI Taxonomy" id="461836"/>
    <lineage>
        <taxon>Eukaryota</taxon>
        <taxon>Apusozoa</taxon>
        <taxon>Apusomonadida</taxon>
        <taxon>Apusomonadidae</taxon>
        <taxon>Thecamonas</taxon>
    </lineage>
</organism>
<dbReference type="EMBL" id="GL349445">
    <property type="protein sequence ID" value="KNC47041.1"/>
    <property type="molecule type" value="Genomic_DNA"/>
</dbReference>